<dbReference type="Pfam" id="PF24920">
    <property type="entry name" value="C2_TCB1"/>
    <property type="match status" value="1"/>
</dbReference>
<evidence type="ECO:0000256" key="6">
    <source>
        <dbReference type="SAM" id="MobiDB-lite"/>
    </source>
</evidence>
<dbReference type="InterPro" id="IPR017147">
    <property type="entry name" value="Tricalbin"/>
</dbReference>
<dbReference type="GO" id="GO:0071944">
    <property type="term" value="C:cell periphery"/>
    <property type="evidence" value="ECO:0007669"/>
    <property type="project" value="UniProtKB-ARBA"/>
</dbReference>
<feature type="domain" description="C2" evidence="8">
    <location>
        <begin position="1085"/>
        <end position="1208"/>
    </location>
</feature>
<organism evidence="10 11">
    <name type="scientific">Circinella minor</name>
    <dbReference type="NCBI Taxonomy" id="1195481"/>
    <lineage>
        <taxon>Eukaryota</taxon>
        <taxon>Fungi</taxon>
        <taxon>Fungi incertae sedis</taxon>
        <taxon>Mucoromycota</taxon>
        <taxon>Mucoromycotina</taxon>
        <taxon>Mucoromycetes</taxon>
        <taxon>Mucorales</taxon>
        <taxon>Lichtheimiaceae</taxon>
        <taxon>Circinella</taxon>
    </lineage>
</organism>
<dbReference type="CDD" id="cd21678">
    <property type="entry name" value="SMP_TCB"/>
    <property type="match status" value="1"/>
</dbReference>
<feature type="domain" description="C2" evidence="8">
    <location>
        <begin position="594"/>
        <end position="709"/>
    </location>
</feature>
<dbReference type="PIRSF" id="PIRSF037232">
    <property type="entry name" value="Tricalbin"/>
    <property type="match status" value="1"/>
</dbReference>
<dbReference type="InterPro" id="IPR056910">
    <property type="entry name" value="TCB1-3_C2"/>
</dbReference>
<feature type="region of interest" description="Disordered" evidence="6">
    <location>
        <begin position="89"/>
        <end position="128"/>
    </location>
</feature>
<protein>
    <recommendedName>
        <fullName evidence="12">Transmembrane protein</fullName>
    </recommendedName>
</protein>
<dbReference type="GO" id="GO:0006869">
    <property type="term" value="P:lipid transport"/>
    <property type="evidence" value="ECO:0007669"/>
    <property type="project" value="UniProtKB-KW"/>
</dbReference>
<dbReference type="EMBL" id="JAEPRB010000023">
    <property type="protein sequence ID" value="KAG2225823.1"/>
    <property type="molecule type" value="Genomic_DNA"/>
</dbReference>
<evidence type="ECO:0008006" key="12">
    <source>
        <dbReference type="Google" id="ProtNLM"/>
    </source>
</evidence>
<evidence type="ECO:0000256" key="1">
    <source>
        <dbReference type="ARBA" id="ARBA00004370"/>
    </source>
</evidence>
<feature type="compositionally biased region" description="Pro residues" evidence="6">
    <location>
        <begin position="1271"/>
        <end position="1284"/>
    </location>
</feature>
<dbReference type="InterPro" id="IPR031468">
    <property type="entry name" value="SMP_LBD"/>
</dbReference>
<sequence>INGNDTNQQRQRREQLEMVANANAHIMQQAKTPIHSFDPDAAPKVKREEAERNIPKDLLPDFRNFGNKRGGLQTELGTSDVEQIKQALSAAQKKPIAPVKTTGHKRLSSGPRTPRTPRTPSGTTAAALPDSLQSRIPEWYRVGWTAFSTRPNPGGPIQLAAAENKAEDPLENMVSFLFFSEWWGQGGAVFTIGIIFWLLGTLGGGFITFAIGCLFVLTYSQITQRRFERLARDDIDRGLTYLQFLEQDKESVEWLNSFLQKFWVIFEPVLSAYVIDNIDTYLVDYLPGFLDSVRLTTFTLGTKPFRVESVRMLQQQEADTVSMDWIVSFKPNDLSDMTKKQLENKVNPKVMLTIRLGKGMVGAGIPVLVEDMSFQGAMRIKLKFMSKFPHVRMVEACFLKKPHFDYVLKPIGGETFGLDVTNIPGLQSFVRDQVHAILGPMMYYPNVFSFDVEKFFSGELDITQANGVLAITVYSTSTITASDISGEVNPYIRFYLDKAQELGRTSVQENTLDPRWNETHFLMLNNLTSTLSLELRNQSSSSKDRRIARAHFDLKELENDNDYSLTDTELDLRHNGKPVGQVKVDMRYMPVSKPIPRDDGTVEPAAESNSGILRFTVHECRKLGSMRLNPYVRVMINGAERINTPIFKRNPNPKFERSGEVVVLDQTAVFIRVEVKDSISLAEDPVIGVWRSYLVDMIQELDNTTDGWWDLALDNGDKAQGRIRLGFQWKPVLMTGLSEAMGGLGLYRPPIGVVRLTFWRARDLKNVDGVGGKSDPYVRVLSGSQIRTRTEVIDNNLDPEWGETQYVPVHSNKEDLKLEVMDWNAKTKDKSLGFTTLRMADLVKQYTGSQEKNPDKWYEYVGKPIDGWVVLKSSDRSTAKGELQYTAEFYPTLAVPKTEEEEKETDAVPDEHGNGIIEEEDSNFKTTDKETKQVELPTHDLHGVPIRYTPDDIVDLPTYNSGVLTVKIHEVKMPTVSNAYCQLLVDALMPQFQTQKMKGRTLAFNETGDAFVKEADFSRVAIEIKPADADDKDDLKLGYWVDQVTNIIRRIQSNTRNDKEEEEGEWFQLLGTTVPGGWIRLSFDYTPLINFTLNPDESLDNQGQLTVTLLDAKELMAADKSGTSDPYVVFTVNGERVHKSATIKKSLNPSWKNETFTVPIQSRVTASFRIEVFDWNQFLGDIPLGSGGISIRGDFVESFVARQVKIPLDGIAGVSGHVRVRFLWQPQLLIRKKTHTSILGTTSVNMTTSATATNSNMLSPSAAANMRTPTLRPPGPQAPPPPPSVSRSATLTPASAATAALPSIAGTPVSPSRNGTNASITSSHVRSPSQASSIVSMQDRRSIDTMSINDDGLQHGDDSAVGMNGTVTIKIIEARNLRGVDRSGTSDPFVRLRVGNKQVHKTKHMKKTLTPKWNETFQCPISSQPTSLNIKVKDYNRFSTSIELGQCQWNIWDLIRPQDQLKSIDRWLPLYPTGQGEIHIAIDFSG</sequence>
<keyword evidence="3" id="KW-0445">Lipid transport</keyword>
<evidence type="ECO:0000259" key="8">
    <source>
        <dbReference type="PROSITE" id="PS50004"/>
    </source>
</evidence>
<feature type="domain" description="C2" evidence="8">
    <location>
        <begin position="456"/>
        <end position="567"/>
    </location>
</feature>
<evidence type="ECO:0000313" key="10">
    <source>
        <dbReference type="EMBL" id="KAG2225823.1"/>
    </source>
</evidence>
<dbReference type="SMART" id="SM00239">
    <property type="entry name" value="C2"/>
    <property type="match status" value="5"/>
</dbReference>
<feature type="non-terminal residue" evidence="10">
    <location>
        <position position="1"/>
    </location>
</feature>
<feature type="compositionally biased region" description="Polar residues" evidence="6">
    <location>
        <begin position="1309"/>
        <end position="1336"/>
    </location>
</feature>
<proteinExistence type="predicted"/>
<feature type="region of interest" description="Disordered" evidence="6">
    <location>
        <begin position="1250"/>
        <end position="1340"/>
    </location>
</feature>
<dbReference type="InterPro" id="IPR052455">
    <property type="entry name" value="Tricalbin_domain"/>
</dbReference>
<comment type="subcellular location">
    <subcellularLocation>
        <location evidence="1">Membrane</location>
    </subcellularLocation>
</comment>
<feature type="region of interest" description="Disordered" evidence="6">
    <location>
        <begin position="35"/>
        <end position="77"/>
    </location>
</feature>
<evidence type="ECO:0000259" key="9">
    <source>
        <dbReference type="PROSITE" id="PS51847"/>
    </source>
</evidence>
<evidence type="ECO:0000313" key="11">
    <source>
        <dbReference type="Proteomes" id="UP000646827"/>
    </source>
</evidence>
<evidence type="ECO:0000256" key="3">
    <source>
        <dbReference type="ARBA" id="ARBA00023055"/>
    </source>
</evidence>
<dbReference type="CDD" id="cd00030">
    <property type="entry name" value="C2"/>
    <property type="match status" value="1"/>
</dbReference>
<dbReference type="GO" id="GO:0061817">
    <property type="term" value="P:endoplasmic reticulum-plasma membrane tethering"/>
    <property type="evidence" value="ECO:0007669"/>
    <property type="project" value="InterPro"/>
</dbReference>
<keyword evidence="2" id="KW-0813">Transport</keyword>
<keyword evidence="5 7" id="KW-0472">Membrane</keyword>
<dbReference type="Pfam" id="PF25669">
    <property type="entry name" value="SMP_MUG190-like"/>
    <property type="match status" value="1"/>
</dbReference>
<evidence type="ECO:0000256" key="7">
    <source>
        <dbReference type="SAM" id="Phobius"/>
    </source>
</evidence>
<accession>A0A8H7SD31</accession>
<dbReference type="GO" id="GO:0016020">
    <property type="term" value="C:membrane"/>
    <property type="evidence" value="ECO:0007669"/>
    <property type="project" value="UniProtKB-SubCell"/>
</dbReference>
<dbReference type="Pfam" id="PF00168">
    <property type="entry name" value="C2"/>
    <property type="match status" value="5"/>
</dbReference>
<feature type="compositionally biased region" description="Basic and acidic residues" evidence="6">
    <location>
        <begin position="37"/>
        <end position="60"/>
    </location>
</feature>
<comment type="caution">
    <text evidence="10">The sequence shown here is derived from an EMBL/GenBank/DDBJ whole genome shotgun (WGS) entry which is preliminary data.</text>
</comment>
<dbReference type="InterPro" id="IPR000008">
    <property type="entry name" value="C2_dom"/>
</dbReference>
<dbReference type="PROSITE" id="PS50004">
    <property type="entry name" value="C2"/>
    <property type="match status" value="5"/>
</dbReference>
<dbReference type="OrthoDB" id="1029639at2759"/>
<feature type="compositionally biased region" description="Low complexity" evidence="6">
    <location>
        <begin position="108"/>
        <end position="127"/>
    </location>
</feature>
<evidence type="ECO:0000256" key="2">
    <source>
        <dbReference type="ARBA" id="ARBA00022448"/>
    </source>
</evidence>
<name>A0A8H7SD31_9FUNG</name>
<keyword evidence="11" id="KW-1185">Reference proteome</keyword>
<evidence type="ECO:0000256" key="5">
    <source>
        <dbReference type="ARBA" id="ARBA00023136"/>
    </source>
</evidence>
<dbReference type="Gene3D" id="2.60.40.150">
    <property type="entry name" value="C2 domain"/>
    <property type="match status" value="5"/>
</dbReference>
<feature type="domain" description="C2" evidence="8">
    <location>
        <begin position="729"/>
        <end position="858"/>
    </location>
</feature>
<dbReference type="PANTHER" id="PTHR46980:SF2">
    <property type="entry name" value="TRICALBIN-1-RELATED"/>
    <property type="match status" value="1"/>
</dbReference>
<feature type="domain" description="SMP-LTD" evidence="9">
    <location>
        <begin position="248"/>
        <end position="453"/>
    </location>
</feature>
<dbReference type="PROSITE" id="PS51847">
    <property type="entry name" value="SMP"/>
    <property type="match status" value="1"/>
</dbReference>
<dbReference type="SUPFAM" id="SSF49562">
    <property type="entry name" value="C2 domain (Calcium/lipid-binding domain, CaLB)"/>
    <property type="match status" value="5"/>
</dbReference>
<keyword evidence="7" id="KW-0812">Transmembrane</keyword>
<feature type="compositionally biased region" description="Low complexity" evidence="6">
    <location>
        <begin position="1288"/>
        <end position="1303"/>
    </location>
</feature>
<dbReference type="PANTHER" id="PTHR46980">
    <property type="entry name" value="TRICALBIN-1-RELATED"/>
    <property type="match status" value="1"/>
</dbReference>
<evidence type="ECO:0000256" key="4">
    <source>
        <dbReference type="ARBA" id="ARBA00023121"/>
    </source>
</evidence>
<dbReference type="InterPro" id="IPR035892">
    <property type="entry name" value="C2_domain_sf"/>
</dbReference>
<reference evidence="10 11" key="1">
    <citation type="submission" date="2020-12" db="EMBL/GenBank/DDBJ databases">
        <title>Metabolic potential, ecology and presence of endohyphal bacteria is reflected in genomic diversity of Mucoromycotina.</title>
        <authorList>
            <person name="Muszewska A."/>
            <person name="Okrasinska A."/>
            <person name="Steczkiewicz K."/>
            <person name="Drgas O."/>
            <person name="Orlowska M."/>
            <person name="Perlinska-Lenart U."/>
            <person name="Aleksandrzak-Piekarczyk T."/>
            <person name="Szatraj K."/>
            <person name="Zielenkiewicz U."/>
            <person name="Pilsyk S."/>
            <person name="Malc E."/>
            <person name="Mieczkowski P."/>
            <person name="Kruszewska J.S."/>
            <person name="Biernat P."/>
            <person name="Pawlowska J."/>
        </authorList>
    </citation>
    <scope>NUCLEOTIDE SEQUENCE [LARGE SCALE GENOMIC DNA]</scope>
    <source>
        <strain evidence="10 11">CBS 142.35</strain>
    </source>
</reference>
<feature type="transmembrane region" description="Helical" evidence="7">
    <location>
        <begin position="188"/>
        <end position="217"/>
    </location>
</feature>
<keyword evidence="4" id="KW-0446">Lipid-binding</keyword>
<dbReference type="GO" id="GO:0008289">
    <property type="term" value="F:lipid binding"/>
    <property type="evidence" value="ECO:0007669"/>
    <property type="project" value="UniProtKB-KW"/>
</dbReference>
<dbReference type="Proteomes" id="UP000646827">
    <property type="component" value="Unassembled WGS sequence"/>
</dbReference>
<keyword evidence="7" id="KW-1133">Transmembrane helix</keyword>
<gene>
    <name evidence="10" type="ORF">INT45_007067</name>
</gene>
<feature type="domain" description="C2" evidence="8">
    <location>
        <begin position="1347"/>
        <end position="1468"/>
    </location>
</feature>